<reference evidence="2 3" key="1">
    <citation type="submission" date="2023-01" db="EMBL/GenBank/DDBJ databases">
        <title>Analysis of 21 Apiospora genomes using comparative genomics revels a genus with tremendous synthesis potential of carbohydrate active enzymes and secondary metabolites.</title>
        <authorList>
            <person name="Sorensen T."/>
        </authorList>
    </citation>
    <scope>NUCLEOTIDE SEQUENCE [LARGE SCALE GENOMIC DNA]</scope>
    <source>
        <strain evidence="2 3">CBS 83171</strain>
    </source>
</reference>
<dbReference type="InterPro" id="IPR010730">
    <property type="entry name" value="HET"/>
</dbReference>
<gene>
    <name evidence="2" type="ORF">PG996_003305</name>
</gene>
<organism evidence="2 3">
    <name type="scientific">Apiospora saccharicola</name>
    <dbReference type="NCBI Taxonomy" id="335842"/>
    <lineage>
        <taxon>Eukaryota</taxon>
        <taxon>Fungi</taxon>
        <taxon>Dikarya</taxon>
        <taxon>Ascomycota</taxon>
        <taxon>Pezizomycotina</taxon>
        <taxon>Sordariomycetes</taxon>
        <taxon>Xylariomycetidae</taxon>
        <taxon>Amphisphaeriales</taxon>
        <taxon>Apiosporaceae</taxon>
        <taxon>Apiospora</taxon>
    </lineage>
</organism>
<keyword evidence="3" id="KW-1185">Reference proteome</keyword>
<dbReference type="Proteomes" id="UP001446871">
    <property type="component" value="Unassembled WGS sequence"/>
</dbReference>
<name>A0ABR1W3T1_9PEZI</name>
<sequence>MGLKYRYLWVDRYCVDQDSAYEEHIINRMDKVYKHARVVIIAATGNSADDGLPGISAQRDQLLECTVGSFTFRQVPPYGLDYVRDTAWATRGWTYQEGYLSYHRLFFSNTQTIFACDEMLFPESLPCGFDLDHFGDYPVFIRGFVHDMNSYYHLTQDVQAYSSRKLKYDSDSLRAFLGVLNDYKDCSKHQLHHLWGVTIGVSSLPTETLQAPRIALDWIHTPGELARRRPGCPSWSWVGWAGEVEFPSKLKATLSVVYLDQERKAPLDAVYQTLSSSKDPPRLLYLELYVTEVMIIPGGQVKPLEDLYPRDLHPDFFAILPITDTEHMACAIYLDSAVDMMTPYEAILLEASDEVGNSNFEDPPPSVWDPWPKLLVMKKTEDHFERVGLVIVVQLVPSEYRYCTSGGLGFRSTHLSNGAVELLPLECPIPLTEQKWRKNAEKRTICLG</sequence>
<evidence type="ECO:0000259" key="1">
    <source>
        <dbReference type="Pfam" id="PF06985"/>
    </source>
</evidence>
<dbReference type="PANTHER" id="PTHR33112">
    <property type="entry name" value="DOMAIN PROTEIN, PUTATIVE-RELATED"/>
    <property type="match status" value="1"/>
</dbReference>
<feature type="domain" description="Heterokaryon incompatibility" evidence="1">
    <location>
        <begin position="3"/>
        <end position="97"/>
    </location>
</feature>
<accession>A0ABR1W3T1</accession>
<dbReference type="EMBL" id="JAQQWM010000002">
    <property type="protein sequence ID" value="KAK8077135.1"/>
    <property type="molecule type" value="Genomic_DNA"/>
</dbReference>
<comment type="caution">
    <text evidence="2">The sequence shown here is derived from an EMBL/GenBank/DDBJ whole genome shotgun (WGS) entry which is preliminary data.</text>
</comment>
<protein>
    <recommendedName>
        <fullName evidence="1">Heterokaryon incompatibility domain-containing protein</fullName>
    </recommendedName>
</protein>
<evidence type="ECO:0000313" key="2">
    <source>
        <dbReference type="EMBL" id="KAK8077135.1"/>
    </source>
</evidence>
<dbReference type="Pfam" id="PF06985">
    <property type="entry name" value="HET"/>
    <property type="match status" value="1"/>
</dbReference>
<evidence type="ECO:0000313" key="3">
    <source>
        <dbReference type="Proteomes" id="UP001446871"/>
    </source>
</evidence>
<dbReference type="PANTHER" id="PTHR33112:SF1">
    <property type="entry name" value="HETEROKARYON INCOMPATIBILITY DOMAIN-CONTAINING PROTEIN"/>
    <property type="match status" value="1"/>
</dbReference>
<proteinExistence type="predicted"/>